<reference evidence="2 3" key="1">
    <citation type="submission" date="2020-07" db="EMBL/GenBank/DDBJ databases">
        <title>Sequencing the genomes of 1000 actinobacteria strains.</title>
        <authorList>
            <person name="Klenk H.-P."/>
        </authorList>
    </citation>
    <scope>NUCLEOTIDE SEQUENCE [LARGE SCALE GENOMIC DNA]</scope>
    <source>
        <strain evidence="2 3">DSM 104001</strain>
    </source>
</reference>
<dbReference type="RefSeq" id="WP_179718780.1">
    <property type="nucleotide sequence ID" value="NZ_JACBZT010000001.1"/>
</dbReference>
<dbReference type="Gene3D" id="2.30.110.10">
    <property type="entry name" value="Electron Transport, Fmn-binding Protein, Chain A"/>
    <property type="match status" value="1"/>
</dbReference>
<name>A0A853CGR4_9ACTN</name>
<evidence type="ECO:0000256" key="1">
    <source>
        <dbReference type="SAM" id="MobiDB-lite"/>
    </source>
</evidence>
<sequence length="332" mass="35800">MTALTPTLVDWPGDLAELARRSLVAEYASLTRDGRPITWPVTPYRGEDTGTVDVTTGLTYPAKAERARRDPRVAVLFSAGSTPGPADPPMVLVQGLATVRDADLQANLDRYVHDSLIKLPGAYQGSPRWALRRSAWYFARVYVQLTPLRITSWPGGRLDEQPEVWTAPEGTTAPPSDPAPTGPALGTAWAKPARDWRPFAERAGRLGAPVLTVAGADGWPLPVRCQESERTADGFLVRPPAGIAIGSGPACLTAHSHEESFTGQENVVLVGTAEPTDDGRVHVRIDRALTDWSITGSRLAKTAGFLAKGRDLRKRVAAESARRGQPAPRVRL</sequence>
<protein>
    <recommendedName>
        <fullName evidence="4">Pyridoxamine 5'-phosphate oxidase</fullName>
    </recommendedName>
</protein>
<comment type="caution">
    <text evidence="2">The sequence shown here is derived from an EMBL/GenBank/DDBJ whole genome shotgun (WGS) entry which is preliminary data.</text>
</comment>
<dbReference type="InterPro" id="IPR012349">
    <property type="entry name" value="Split_barrel_FMN-bd"/>
</dbReference>
<proteinExistence type="predicted"/>
<gene>
    <name evidence="2" type="ORF">GGQ55_003422</name>
</gene>
<evidence type="ECO:0008006" key="4">
    <source>
        <dbReference type="Google" id="ProtNLM"/>
    </source>
</evidence>
<evidence type="ECO:0000313" key="3">
    <source>
        <dbReference type="Proteomes" id="UP000541969"/>
    </source>
</evidence>
<keyword evidence="3" id="KW-1185">Reference proteome</keyword>
<dbReference type="SUPFAM" id="SSF50475">
    <property type="entry name" value="FMN-binding split barrel"/>
    <property type="match status" value="1"/>
</dbReference>
<feature type="region of interest" description="Disordered" evidence="1">
    <location>
        <begin position="166"/>
        <end position="188"/>
    </location>
</feature>
<dbReference type="EMBL" id="JACBZT010000001">
    <property type="protein sequence ID" value="NYJ07144.1"/>
    <property type="molecule type" value="Genomic_DNA"/>
</dbReference>
<dbReference type="Proteomes" id="UP000541969">
    <property type="component" value="Unassembled WGS sequence"/>
</dbReference>
<accession>A0A853CGR4</accession>
<evidence type="ECO:0000313" key="2">
    <source>
        <dbReference type="EMBL" id="NYJ07144.1"/>
    </source>
</evidence>
<organism evidence="2 3">
    <name type="scientific">Petropleomorpha daqingensis</name>
    <dbReference type="NCBI Taxonomy" id="2026353"/>
    <lineage>
        <taxon>Bacteria</taxon>
        <taxon>Bacillati</taxon>
        <taxon>Actinomycetota</taxon>
        <taxon>Actinomycetes</taxon>
        <taxon>Geodermatophilales</taxon>
        <taxon>Geodermatophilaceae</taxon>
        <taxon>Petropleomorpha</taxon>
    </lineage>
</organism>
<dbReference type="AlphaFoldDB" id="A0A853CGR4"/>